<gene>
    <name evidence="2" type="ORF">RHSIM_Rhsim05G0118700</name>
</gene>
<dbReference type="OrthoDB" id="10604416at2759"/>
<reference evidence="2" key="1">
    <citation type="submission" date="2019-11" db="EMBL/GenBank/DDBJ databases">
        <authorList>
            <person name="Liu Y."/>
            <person name="Hou J."/>
            <person name="Li T.-Q."/>
            <person name="Guan C.-H."/>
            <person name="Wu X."/>
            <person name="Wu H.-Z."/>
            <person name="Ling F."/>
            <person name="Zhang R."/>
            <person name="Shi X.-G."/>
            <person name="Ren J.-P."/>
            <person name="Chen E.-F."/>
            <person name="Sun J.-M."/>
        </authorList>
    </citation>
    <scope>NUCLEOTIDE SEQUENCE</scope>
    <source>
        <strain evidence="2">Adult_tree_wgs_1</strain>
        <tissue evidence="2">Leaves</tissue>
    </source>
</reference>
<keyword evidence="3" id="KW-1185">Reference proteome</keyword>
<organism evidence="2 3">
    <name type="scientific">Rhododendron simsii</name>
    <name type="common">Sims's rhododendron</name>
    <dbReference type="NCBI Taxonomy" id="118357"/>
    <lineage>
        <taxon>Eukaryota</taxon>
        <taxon>Viridiplantae</taxon>
        <taxon>Streptophyta</taxon>
        <taxon>Embryophyta</taxon>
        <taxon>Tracheophyta</taxon>
        <taxon>Spermatophyta</taxon>
        <taxon>Magnoliopsida</taxon>
        <taxon>eudicotyledons</taxon>
        <taxon>Gunneridae</taxon>
        <taxon>Pentapetalae</taxon>
        <taxon>asterids</taxon>
        <taxon>Ericales</taxon>
        <taxon>Ericaceae</taxon>
        <taxon>Ericoideae</taxon>
        <taxon>Rhodoreae</taxon>
        <taxon>Rhododendron</taxon>
    </lineage>
</organism>
<dbReference type="AlphaFoldDB" id="A0A834LPB0"/>
<evidence type="ECO:0000313" key="2">
    <source>
        <dbReference type="EMBL" id="KAF7143322.1"/>
    </source>
</evidence>
<protein>
    <submittedName>
        <fullName evidence="2">Uncharacterized protein</fullName>
    </submittedName>
</protein>
<comment type="caution">
    <text evidence="2">The sequence shown here is derived from an EMBL/GenBank/DDBJ whole genome shotgun (WGS) entry which is preliminary data.</text>
</comment>
<evidence type="ECO:0000313" key="3">
    <source>
        <dbReference type="Proteomes" id="UP000626092"/>
    </source>
</evidence>
<dbReference type="Proteomes" id="UP000626092">
    <property type="component" value="Unassembled WGS sequence"/>
</dbReference>
<evidence type="ECO:0000256" key="1">
    <source>
        <dbReference type="SAM" id="MobiDB-lite"/>
    </source>
</evidence>
<name>A0A834LPB0_RHOSS</name>
<sequence length="159" mass="16128">MERDRDDGIGVPSGGDGTVVRATEPGSVPIGAEEVSSSLGEGPVITAEGGGDGGAAVTPMDSTQTVEGFVITTTGVGDALAAGDTMMDECRTVEGESRTVEVSTGGNDTIMGEHRAVEEEHRMVEEPTEGSSMGLFMSMPATPASTPFTSAGSVIEMEI</sequence>
<proteinExistence type="predicted"/>
<dbReference type="EMBL" id="WJXA01000005">
    <property type="protein sequence ID" value="KAF7143322.1"/>
    <property type="molecule type" value="Genomic_DNA"/>
</dbReference>
<feature type="region of interest" description="Disordered" evidence="1">
    <location>
        <begin position="1"/>
        <end position="41"/>
    </location>
</feature>
<accession>A0A834LPB0</accession>